<dbReference type="AlphaFoldDB" id="A0A7C9J792"/>
<evidence type="ECO:0008006" key="3">
    <source>
        <dbReference type="Google" id="ProtNLM"/>
    </source>
</evidence>
<evidence type="ECO:0000313" key="1">
    <source>
        <dbReference type="EMBL" id="NAS26582.1"/>
    </source>
</evidence>
<organism evidence="1 2">
    <name type="scientific">Herbidospora solisilvae</name>
    <dbReference type="NCBI Taxonomy" id="2696284"/>
    <lineage>
        <taxon>Bacteria</taxon>
        <taxon>Bacillati</taxon>
        <taxon>Actinomycetota</taxon>
        <taxon>Actinomycetes</taxon>
        <taxon>Streptosporangiales</taxon>
        <taxon>Streptosporangiaceae</taxon>
        <taxon>Herbidospora</taxon>
    </lineage>
</organism>
<dbReference type="EMBL" id="WXEW01000011">
    <property type="protein sequence ID" value="NAS26582.1"/>
    <property type="molecule type" value="Genomic_DNA"/>
</dbReference>
<protein>
    <recommendedName>
        <fullName evidence="3">Esterase</fullName>
    </recommendedName>
</protein>
<dbReference type="Proteomes" id="UP000479526">
    <property type="component" value="Unassembled WGS sequence"/>
</dbReference>
<dbReference type="RefSeq" id="WP_161483573.1">
    <property type="nucleotide sequence ID" value="NZ_WXEW01000011.1"/>
</dbReference>
<name>A0A7C9J792_9ACTN</name>
<reference evidence="1 2" key="1">
    <citation type="submission" date="2020-01" db="EMBL/GenBank/DDBJ databases">
        <title>Herbidospora sp. NEAU-GS84 nov., a novel actinomycete isolated from soil.</title>
        <authorList>
            <person name="Han L."/>
        </authorList>
    </citation>
    <scope>NUCLEOTIDE SEQUENCE [LARGE SCALE GENOMIC DNA]</scope>
    <source>
        <strain evidence="1 2">NEAU-GS84</strain>
    </source>
</reference>
<accession>A0A7C9J792</accession>
<gene>
    <name evidence="1" type="ORF">GT755_33510</name>
</gene>
<proteinExistence type="predicted"/>
<sequence>MNPNATEGLARTDQPATENYLILLAGQLTEIAIRAELREENRMVLVYPPQGPGLPVAVFIGYGGTCFSWNNAEKRHPVTDIKGAAEALKEYVTR</sequence>
<keyword evidence="2" id="KW-1185">Reference proteome</keyword>
<evidence type="ECO:0000313" key="2">
    <source>
        <dbReference type="Proteomes" id="UP000479526"/>
    </source>
</evidence>
<comment type="caution">
    <text evidence="1">The sequence shown here is derived from an EMBL/GenBank/DDBJ whole genome shotgun (WGS) entry which is preliminary data.</text>
</comment>